<dbReference type="AlphaFoldDB" id="A0AA86YLP9"/>
<dbReference type="RefSeq" id="WP_004921811.1">
    <property type="nucleotide sequence ID" value="NZ_DS607663.1"/>
</dbReference>
<evidence type="ECO:0008006" key="3">
    <source>
        <dbReference type="Google" id="ProtNLM"/>
    </source>
</evidence>
<dbReference type="EMBL" id="ABJD02000101">
    <property type="protein sequence ID" value="EDU60186.1"/>
    <property type="molecule type" value="Genomic_DNA"/>
</dbReference>
<dbReference type="Proteomes" id="UP000004506">
    <property type="component" value="Unassembled WGS sequence"/>
</dbReference>
<reference evidence="2" key="2">
    <citation type="submission" date="2008-04" db="EMBL/GenBank/DDBJ databases">
        <title>Draft genome sequence of Providencia stuartii(ATCC 25827).</title>
        <authorList>
            <person name="Sudarsanam P."/>
            <person name="Ley R."/>
            <person name="Guruge J."/>
            <person name="Turnbaugh P.J."/>
            <person name="Mahowald M."/>
            <person name="Liep D."/>
            <person name="Gordon J."/>
        </authorList>
    </citation>
    <scope>NUCLEOTIDE SEQUENCE [LARGE SCALE GENOMIC DNA]</scope>
    <source>
        <strain evidence="2">ATCC 25827</strain>
    </source>
</reference>
<sequence length="218" mass="24580">MKKMGMYLMRIILYQLTVVLMFYFCDYSNAQGVYRQNIITDIVTPPSCEIIPPNNGNYQFSQLHAHYFKLNKVTALPELKQTWQVMCNTPINLFLKIIDNRHDSSRMDDESYFGLGNVNGSGKIGDYRLTLSHANVDNEKAELFLSENLSGTRRSAITVKKNRTYGWLTGESHIASGKLFSVDITVSPKLNSLKETHGPIVNGAELDGNAELIFSFGI</sequence>
<reference evidence="1 2" key="3">
    <citation type="submission" date="2008-05" db="EMBL/GenBank/DDBJ databases">
        <authorList>
            <person name="Fulton L."/>
            <person name="Clifton S."/>
            <person name="Fulton B."/>
            <person name="Xu J."/>
            <person name="Minx P."/>
            <person name="Pepin K.H."/>
            <person name="Johnson M."/>
            <person name="Thiruvilangam P."/>
            <person name="Bhonagiri V."/>
            <person name="Nash W.E."/>
            <person name="Mardis E.R."/>
            <person name="Wilson R.K."/>
        </authorList>
    </citation>
    <scope>NUCLEOTIDE SEQUENCE [LARGE SCALE GENOMIC DNA]</scope>
    <source>
        <strain evidence="1 2">ATCC 25827</strain>
    </source>
</reference>
<protein>
    <recommendedName>
        <fullName evidence="3">DUF1120 domain-containing protein</fullName>
    </recommendedName>
</protein>
<evidence type="ECO:0000313" key="2">
    <source>
        <dbReference type="Proteomes" id="UP000004506"/>
    </source>
</evidence>
<organism evidence="1 2">
    <name type="scientific">Providencia stuartii ATCC 25827</name>
    <dbReference type="NCBI Taxonomy" id="471874"/>
    <lineage>
        <taxon>Bacteria</taxon>
        <taxon>Pseudomonadati</taxon>
        <taxon>Pseudomonadota</taxon>
        <taxon>Gammaproteobacteria</taxon>
        <taxon>Enterobacterales</taxon>
        <taxon>Morganellaceae</taxon>
        <taxon>Providencia</taxon>
    </lineage>
</organism>
<name>A0AA86YLP9_PROST</name>
<reference evidence="2" key="1">
    <citation type="submission" date="2008-04" db="EMBL/GenBank/DDBJ databases">
        <title>Draft genome sequence of Providencia stuartii (ATCC 25827).</title>
        <authorList>
            <person name="Sudarsanam P."/>
            <person name="Ley R."/>
            <person name="Guruge J."/>
            <person name="Turnbaugh P.J."/>
            <person name="Mahowald M."/>
            <person name="Liep D."/>
            <person name="Gordon J."/>
        </authorList>
    </citation>
    <scope>NUCLEOTIDE SEQUENCE [LARGE SCALE GENOMIC DNA]</scope>
    <source>
        <strain evidence="2">ATCC 25827</strain>
    </source>
</reference>
<accession>A0AA86YLP9</accession>
<proteinExistence type="predicted"/>
<gene>
    <name evidence="1" type="ORF">PROSTU_03392</name>
</gene>
<evidence type="ECO:0000313" key="1">
    <source>
        <dbReference type="EMBL" id="EDU60186.1"/>
    </source>
</evidence>
<comment type="caution">
    <text evidence="1">The sequence shown here is derived from an EMBL/GenBank/DDBJ whole genome shotgun (WGS) entry which is preliminary data.</text>
</comment>